<dbReference type="Gene3D" id="3.40.190.80">
    <property type="match status" value="1"/>
</dbReference>
<dbReference type="GO" id="GO:0000105">
    <property type="term" value="P:L-histidine biosynthetic process"/>
    <property type="evidence" value="ECO:0007669"/>
    <property type="project" value="UniProtKB-UniRule"/>
</dbReference>
<evidence type="ECO:0000313" key="13">
    <source>
        <dbReference type="EMBL" id="MBJ7543146.1"/>
    </source>
</evidence>
<dbReference type="GO" id="GO:0004401">
    <property type="term" value="F:histidinol-phosphatase activity"/>
    <property type="evidence" value="ECO:0007669"/>
    <property type="project" value="UniProtKB-UniRule"/>
</dbReference>
<keyword evidence="9" id="KW-0368">Histidine biosynthesis</keyword>
<comment type="caution">
    <text evidence="13">The sequence shown here is derived from an EMBL/GenBank/DDBJ whole genome shotgun (WGS) entry which is preliminary data.</text>
</comment>
<evidence type="ECO:0000256" key="9">
    <source>
        <dbReference type="ARBA" id="ARBA00023102"/>
    </source>
</evidence>
<dbReference type="EMBL" id="JAEMUK010000011">
    <property type="protein sequence ID" value="MBJ7543146.1"/>
    <property type="molecule type" value="Genomic_DNA"/>
</dbReference>
<evidence type="ECO:0000256" key="10">
    <source>
        <dbReference type="ARBA" id="ARBA00049158"/>
    </source>
</evidence>
<evidence type="ECO:0000256" key="5">
    <source>
        <dbReference type="ARBA" id="ARBA00022605"/>
    </source>
</evidence>
<evidence type="ECO:0000256" key="11">
    <source>
        <dbReference type="NCBIfam" id="TIGR02067"/>
    </source>
</evidence>
<keyword evidence="6 12" id="KW-0479">Metal-binding</keyword>
<dbReference type="InterPro" id="IPR051090">
    <property type="entry name" value="Inositol_monoP_superfamily"/>
</dbReference>
<accession>A0A8I1KJN6</accession>
<evidence type="ECO:0000256" key="8">
    <source>
        <dbReference type="ARBA" id="ARBA00022842"/>
    </source>
</evidence>
<protein>
    <recommendedName>
        <fullName evidence="4 11">Histidinol-phosphatase</fullName>
        <ecNumber evidence="4 11">3.1.3.15</ecNumber>
    </recommendedName>
</protein>
<keyword evidence="5" id="KW-0028">Amino-acid biosynthesis</keyword>
<feature type="binding site" evidence="12">
    <location>
        <position position="89"/>
    </location>
    <ligand>
        <name>Mg(2+)</name>
        <dbReference type="ChEBI" id="CHEBI:18420"/>
        <label>1</label>
        <note>catalytic</note>
    </ligand>
</feature>
<dbReference type="Proteomes" id="UP000623250">
    <property type="component" value="Unassembled WGS sequence"/>
</dbReference>
<reference evidence="13 14" key="1">
    <citation type="submission" date="2020-12" db="EMBL/GenBank/DDBJ databases">
        <title>Revised draft genomes of Rhodomicrobium vannielii ATCC 17100 and Rhodomicrobium udaipurense JA643.</title>
        <authorList>
            <person name="Conners E.M."/>
            <person name="Davenport E.J."/>
            <person name="Bose A."/>
        </authorList>
    </citation>
    <scope>NUCLEOTIDE SEQUENCE [LARGE SCALE GENOMIC DNA]</scope>
    <source>
        <strain evidence="13 14">JA643</strain>
    </source>
</reference>
<dbReference type="GO" id="GO:0046872">
    <property type="term" value="F:metal ion binding"/>
    <property type="evidence" value="ECO:0007669"/>
    <property type="project" value="UniProtKB-KW"/>
</dbReference>
<evidence type="ECO:0000256" key="4">
    <source>
        <dbReference type="ARBA" id="ARBA00013085"/>
    </source>
</evidence>
<dbReference type="PRINTS" id="PR00377">
    <property type="entry name" value="IMPHPHTASES"/>
</dbReference>
<dbReference type="PANTHER" id="PTHR43200">
    <property type="entry name" value="PHOSPHATASE"/>
    <property type="match status" value="1"/>
</dbReference>
<dbReference type="InterPro" id="IPR000760">
    <property type="entry name" value="Inositol_monophosphatase-like"/>
</dbReference>
<evidence type="ECO:0000256" key="12">
    <source>
        <dbReference type="PIRSR" id="PIRSR600760-2"/>
    </source>
</evidence>
<sequence>MPIAFESLLETAHKLANAASSVTLSHFRTGTNADHKGGSSFDPVTVADRGAEEAMRAIIRRDFPDHGIAGEEFAPVNEGADYVWSLDPIDGTRSYITGLPIWGTLIGVLYQGKPVLGVMDQPFIGERFWSDEQAAWYRGPNGLRRCRTRTCASLGDALLTATTPDMFEGEDATHFDRLAGSVRMRRFGGDCYAYGMLALGQIDIVAEACLKPFDIVALIPIVEKAGGAVKTWDGGEPQAAGRCIAVGDPALLDVALDRLRG</sequence>
<organism evidence="13 14">
    <name type="scientific">Rhodomicrobium udaipurense</name>
    <dbReference type="NCBI Taxonomy" id="1202716"/>
    <lineage>
        <taxon>Bacteria</taxon>
        <taxon>Pseudomonadati</taxon>
        <taxon>Pseudomonadota</taxon>
        <taxon>Alphaproteobacteria</taxon>
        <taxon>Hyphomicrobiales</taxon>
        <taxon>Hyphomicrobiaceae</taxon>
        <taxon>Rhodomicrobium</taxon>
    </lineage>
</organism>
<feature type="binding site" evidence="12">
    <location>
        <position position="71"/>
    </location>
    <ligand>
        <name>Mg(2+)</name>
        <dbReference type="ChEBI" id="CHEBI:18420"/>
        <label>1</label>
        <note>catalytic</note>
    </ligand>
</feature>
<dbReference type="FunFam" id="3.30.540.10:FF:000030">
    <property type="entry name" value="Inositol monophosphatase"/>
    <property type="match status" value="1"/>
</dbReference>
<evidence type="ECO:0000256" key="2">
    <source>
        <dbReference type="ARBA" id="ARBA00004970"/>
    </source>
</evidence>
<dbReference type="InterPro" id="IPR011809">
    <property type="entry name" value="His_9_proposed"/>
</dbReference>
<evidence type="ECO:0000256" key="3">
    <source>
        <dbReference type="ARBA" id="ARBA00009759"/>
    </source>
</evidence>
<evidence type="ECO:0000256" key="6">
    <source>
        <dbReference type="ARBA" id="ARBA00022723"/>
    </source>
</evidence>
<dbReference type="InterPro" id="IPR020583">
    <property type="entry name" value="Inositol_monoP_metal-BS"/>
</dbReference>
<dbReference type="PANTHER" id="PTHR43200:SF6">
    <property type="entry name" value="3'(2'),5'-BISPHOSPHATE NUCLEOTIDASE"/>
    <property type="match status" value="1"/>
</dbReference>
<dbReference type="PROSITE" id="PS00629">
    <property type="entry name" value="IMP_1"/>
    <property type="match status" value="1"/>
</dbReference>
<gene>
    <name evidence="13" type="primary">hisN</name>
    <name evidence="13" type="ORF">JDN41_06195</name>
</gene>
<proteinExistence type="inferred from homology"/>
<feature type="binding site" evidence="12">
    <location>
        <position position="214"/>
    </location>
    <ligand>
        <name>Mg(2+)</name>
        <dbReference type="ChEBI" id="CHEBI:18420"/>
        <label>1</label>
        <note>catalytic</note>
    </ligand>
</feature>
<dbReference type="NCBIfam" id="TIGR02067">
    <property type="entry name" value="his_9_HisN"/>
    <property type="match status" value="1"/>
</dbReference>
<name>A0A8I1KJN6_9HYPH</name>
<dbReference type="AlphaFoldDB" id="A0A8I1KJN6"/>
<comment type="pathway">
    <text evidence="2">Amino-acid biosynthesis; L-histidine biosynthesis; L-histidine from 5-phospho-alpha-D-ribose 1-diphosphate: step 8/9.</text>
</comment>
<comment type="cofactor">
    <cofactor evidence="1 12">
        <name>Mg(2+)</name>
        <dbReference type="ChEBI" id="CHEBI:18420"/>
    </cofactor>
</comment>
<dbReference type="Gene3D" id="3.30.540.10">
    <property type="entry name" value="Fructose-1,6-Bisphosphatase, subunit A, domain 1"/>
    <property type="match status" value="1"/>
</dbReference>
<comment type="catalytic activity">
    <reaction evidence="10">
        <text>L-histidinol phosphate + H2O = L-histidinol + phosphate</text>
        <dbReference type="Rhea" id="RHEA:14465"/>
        <dbReference type="ChEBI" id="CHEBI:15377"/>
        <dbReference type="ChEBI" id="CHEBI:43474"/>
        <dbReference type="ChEBI" id="CHEBI:57699"/>
        <dbReference type="ChEBI" id="CHEBI:57980"/>
        <dbReference type="EC" id="3.1.3.15"/>
    </reaction>
</comment>
<dbReference type="Pfam" id="PF00459">
    <property type="entry name" value="Inositol_P"/>
    <property type="match status" value="1"/>
</dbReference>
<keyword evidence="8 12" id="KW-0460">Magnesium</keyword>
<dbReference type="SUPFAM" id="SSF56655">
    <property type="entry name" value="Carbohydrate phosphatase"/>
    <property type="match status" value="1"/>
</dbReference>
<evidence type="ECO:0000256" key="1">
    <source>
        <dbReference type="ARBA" id="ARBA00001946"/>
    </source>
</evidence>
<evidence type="ECO:0000256" key="7">
    <source>
        <dbReference type="ARBA" id="ARBA00022801"/>
    </source>
</evidence>
<dbReference type="EC" id="3.1.3.15" evidence="4 11"/>
<feature type="binding site" evidence="12">
    <location>
        <position position="90"/>
    </location>
    <ligand>
        <name>Mg(2+)</name>
        <dbReference type="ChEBI" id="CHEBI:18420"/>
        <label>2</label>
    </ligand>
</feature>
<keyword evidence="7 13" id="KW-0378">Hydrolase</keyword>
<comment type="similarity">
    <text evidence="3">Belongs to the inositol monophosphatase superfamily.</text>
</comment>
<dbReference type="CDD" id="cd01641">
    <property type="entry name" value="Bacterial_IMPase_like_1"/>
    <property type="match status" value="1"/>
</dbReference>
<dbReference type="UniPathway" id="UPA00031">
    <property type="reaction ID" value="UER00013"/>
</dbReference>
<evidence type="ECO:0000313" key="14">
    <source>
        <dbReference type="Proteomes" id="UP000623250"/>
    </source>
</evidence>
<keyword evidence="14" id="KW-1185">Reference proteome</keyword>
<feature type="binding site" evidence="12">
    <location>
        <position position="87"/>
    </location>
    <ligand>
        <name>Mg(2+)</name>
        <dbReference type="ChEBI" id="CHEBI:18420"/>
        <label>1</label>
        <note>catalytic</note>
    </ligand>
</feature>